<protein>
    <submittedName>
        <fullName evidence="1">CoA-dependent acyltransferase</fullName>
    </submittedName>
</protein>
<comment type="caution">
    <text evidence="1">The sequence shown here is derived from an EMBL/GenBank/DDBJ whole genome shotgun (WGS) entry which is preliminary data.</text>
</comment>
<sequence>MSAAERTMQQLWARVLNIEPESIGLDDSFFRLGGDSIAAMKLVGEASQDGIRLTIADVFRQPNLSQLVRICRASNHGVQFIPPFSLIPAHIKEDILSKSNVFSTGIQPENVVDILPATYSQQTFITQGIDNPRVAFNYLFLDIGPQLDVDLLRHSCLKLIDHFPIFRTQFAHSQGKLWQAILRDVGSPFTMFNVKGPIPQESQMIFMRDMEQCHPLGLPTSFILVRNSSKENRLIIRLSHAQYDGVCLPIILGTLVSIYQQKPLRPAIGFQTYLAHARYQQTTSGRYWQELLQGSHLTRATTKLCPKMPEETTPRVVRAERSIYAPRLPEHLTMASLVSSAWAVVLSIVTGEEDVVYGHVIAGRNSDISGVTEIVGPCLNVVPVRAFTPSTKTSEDLIRSVQEQYVSLGQSDSMGWDEIMQQCTNWPAGSPLDSVFQHQNIDAEFEIHIAGETTKVQWFNNPFTVPSYLSVWSQPQGNKLKIMIAGNTHILAAEMADPLLDMLVEAVKTLSNNLQAPLASCKSFLPACT</sequence>
<proteinExistence type="predicted"/>
<evidence type="ECO:0000313" key="2">
    <source>
        <dbReference type="Proteomes" id="UP000799755"/>
    </source>
</evidence>
<keyword evidence="1" id="KW-0808">Transferase</keyword>
<organism evidence="1 2">
    <name type="scientific">Lindgomyces ingoldianus</name>
    <dbReference type="NCBI Taxonomy" id="673940"/>
    <lineage>
        <taxon>Eukaryota</taxon>
        <taxon>Fungi</taxon>
        <taxon>Dikarya</taxon>
        <taxon>Ascomycota</taxon>
        <taxon>Pezizomycotina</taxon>
        <taxon>Dothideomycetes</taxon>
        <taxon>Pleosporomycetidae</taxon>
        <taxon>Pleosporales</taxon>
        <taxon>Lindgomycetaceae</taxon>
        <taxon>Lindgomyces</taxon>
    </lineage>
</organism>
<evidence type="ECO:0000313" key="1">
    <source>
        <dbReference type="EMBL" id="KAF2472339.1"/>
    </source>
</evidence>
<reference evidence="1" key="1">
    <citation type="journal article" date="2020" name="Stud. Mycol.">
        <title>101 Dothideomycetes genomes: a test case for predicting lifestyles and emergence of pathogens.</title>
        <authorList>
            <person name="Haridas S."/>
            <person name="Albert R."/>
            <person name="Binder M."/>
            <person name="Bloem J."/>
            <person name="Labutti K."/>
            <person name="Salamov A."/>
            <person name="Andreopoulos B."/>
            <person name="Baker S."/>
            <person name="Barry K."/>
            <person name="Bills G."/>
            <person name="Bluhm B."/>
            <person name="Cannon C."/>
            <person name="Castanera R."/>
            <person name="Culley D."/>
            <person name="Daum C."/>
            <person name="Ezra D."/>
            <person name="Gonzalez J."/>
            <person name="Henrissat B."/>
            <person name="Kuo A."/>
            <person name="Liang C."/>
            <person name="Lipzen A."/>
            <person name="Lutzoni F."/>
            <person name="Magnuson J."/>
            <person name="Mondo S."/>
            <person name="Nolan M."/>
            <person name="Ohm R."/>
            <person name="Pangilinan J."/>
            <person name="Park H.-J."/>
            <person name="Ramirez L."/>
            <person name="Alfaro M."/>
            <person name="Sun H."/>
            <person name="Tritt A."/>
            <person name="Yoshinaga Y."/>
            <person name="Zwiers L.-H."/>
            <person name="Turgeon B."/>
            <person name="Goodwin S."/>
            <person name="Spatafora J."/>
            <person name="Crous P."/>
            <person name="Grigoriev I."/>
        </authorList>
    </citation>
    <scope>NUCLEOTIDE SEQUENCE</scope>
    <source>
        <strain evidence="1">ATCC 200398</strain>
    </source>
</reference>
<keyword evidence="1" id="KW-0012">Acyltransferase</keyword>
<accession>A0ACB6QZ48</accession>
<dbReference type="Proteomes" id="UP000799755">
    <property type="component" value="Unassembled WGS sequence"/>
</dbReference>
<name>A0ACB6QZ48_9PLEO</name>
<dbReference type="EMBL" id="MU003502">
    <property type="protein sequence ID" value="KAF2472339.1"/>
    <property type="molecule type" value="Genomic_DNA"/>
</dbReference>
<gene>
    <name evidence="1" type="ORF">BDR25DRAFT_312897</name>
</gene>
<keyword evidence="2" id="KW-1185">Reference proteome</keyword>